<reference evidence="2" key="1">
    <citation type="submission" date="2020-02" db="EMBL/GenBank/DDBJ databases">
        <authorList>
            <person name="Meier V. D."/>
        </authorList>
    </citation>
    <scope>NUCLEOTIDE SEQUENCE</scope>
    <source>
        <strain evidence="2">AVDCRST_MAG47</strain>
    </source>
</reference>
<evidence type="ECO:0000313" key="2">
    <source>
        <dbReference type="EMBL" id="CAA9394533.1"/>
    </source>
</evidence>
<proteinExistence type="predicted"/>
<feature type="non-terminal residue" evidence="2">
    <location>
        <position position="56"/>
    </location>
</feature>
<organism evidence="2">
    <name type="scientific">uncultured Nocardioidaceae bacterium</name>
    <dbReference type="NCBI Taxonomy" id="253824"/>
    <lineage>
        <taxon>Bacteria</taxon>
        <taxon>Bacillati</taxon>
        <taxon>Actinomycetota</taxon>
        <taxon>Actinomycetes</taxon>
        <taxon>Propionibacteriales</taxon>
        <taxon>Nocardioidaceae</taxon>
        <taxon>environmental samples</taxon>
    </lineage>
</organism>
<protein>
    <submittedName>
        <fullName evidence="2">Uncharacterized protein</fullName>
    </submittedName>
</protein>
<accession>A0A6J4NQJ2</accession>
<dbReference type="AlphaFoldDB" id="A0A6J4NQJ2"/>
<dbReference type="EMBL" id="CADCUK010000201">
    <property type="protein sequence ID" value="CAA9394533.1"/>
    <property type="molecule type" value="Genomic_DNA"/>
</dbReference>
<feature type="region of interest" description="Disordered" evidence="1">
    <location>
        <begin position="1"/>
        <end position="56"/>
    </location>
</feature>
<evidence type="ECO:0000256" key="1">
    <source>
        <dbReference type="SAM" id="MobiDB-lite"/>
    </source>
</evidence>
<feature type="compositionally biased region" description="Basic residues" evidence="1">
    <location>
        <begin position="43"/>
        <end position="56"/>
    </location>
</feature>
<name>A0A6J4NQJ2_9ACTN</name>
<feature type="non-terminal residue" evidence="2">
    <location>
        <position position="1"/>
    </location>
</feature>
<sequence length="56" mass="5645">ADGTQEGGARAEVERGPRPRAPGRVQPAAVGGLGEGRRGAPAARRRAGGHPSGRHL</sequence>
<gene>
    <name evidence="2" type="ORF">AVDCRST_MAG47-3024</name>
</gene>